<proteinExistence type="predicted"/>
<accession>A0A6B0RG07</accession>
<dbReference type="AlphaFoldDB" id="A0A6B0RG07"/>
<dbReference type="EMBL" id="VBQZ03000052">
    <property type="protein sequence ID" value="MXQ89078.1"/>
    <property type="molecule type" value="Genomic_DNA"/>
</dbReference>
<protein>
    <submittedName>
        <fullName evidence="1">Uncharacterized protein</fullName>
    </submittedName>
</protein>
<evidence type="ECO:0000313" key="2">
    <source>
        <dbReference type="Proteomes" id="UP000322234"/>
    </source>
</evidence>
<sequence length="184" mass="20679">MHTSTCTWHSLQTALCAEKWVLGEPQLGTKHVPSSSMRQPRAWILPRNVEPLLTRNWARSMYLHPACGSHVPGFCPGMLNLWTHGTKFIFSEEPFSPYCVPQTASGPRDAFPVLLLRAQSQHNPGERAKKNINLYYAAVYPNRFGKKNEIELLLTITVVAFVPHYSAFGHLGTIKAYSESKETA</sequence>
<name>A0A6B0RG07_9CETA</name>
<organism evidence="1 2">
    <name type="scientific">Bos mutus</name>
    <name type="common">wild yak</name>
    <dbReference type="NCBI Taxonomy" id="72004"/>
    <lineage>
        <taxon>Eukaryota</taxon>
        <taxon>Metazoa</taxon>
        <taxon>Chordata</taxon>
        <taxon>Craniata</taxon>
        <taxon>Vertebrata</taxon>
        <taxon>Euteleostomi</taxon>
        <taxon>Mammalia</taxon>
        <taxon>Eutheria</taxon>
        <taxon>Laurasiatheria</taxon>
        <taxon>Artiodactyla</taxon>
        <taxon>Ruminantia</taxon>
        <taxon>Pecora</taxon>
        <taxon>Bovidae</taxon>
        <taxon>Bovinae</taxon>
        <taxon>Bos</taxon>
    </lineage>
</organism>
<comment type="caution">
    <text evidence="1">The sequence shown here is derived from an EMBL/GenBank/DDBJ whole genome shotgun (WGS) entry which is preliminary data.</text>
</comment>
<evidence type="ECO:0000313" key="1">
    <source>
        <dbReference type="EMBL" id="MXQ89078.1"/>
    </source>
</evidence>
<reference evidence="1" key="1">
    <citation type="submission" date="2019-10" db="EMBL/GenBank/DDBJ databases">
        <title>The sequence and de novo assembly of the wild yak genome.</title>
        <authorList>
            <person name="Liu Y."/>
        </authorList>
    </citation>
    <scope>NUCLEOTIDE SEQUENCE [LARGE SCALE GENOMIC DNA]</scope>
    <source>
        <strain evidence="1">WY2019</strain>
    </source>
</reference>
<gene>
    <name evidence="1" type="ORF">E5288_WYG007850</name>
</gene>
<dbReference type="Proteomes" id="UP000322234">
    <property type="component" value="Unassembled WGS sequence"/>
</dbReference>
<keyword evidence="2" id="KW-1185">Reference proteome</keyword>